<dbReference type="STRING" id="520762.AN619_18880"/>
<dbReference type="PATRIC" id="fig|520762.4.peg.2092"/>
<dbReference type="CDD" id="cd04496">
    <property type="entry name" value="SSB_OBF"/>
    <property type="match status" value="1"/>
</dbReference>
<organism evidence="3 4">
    <name type="scientific">Thermotalea metallivorans</name>
    <dbReference type="NCBI Taxonomy" id="520762"/>
    <lineage>
        <taxon>Bacteria</taxon>
        <taxon>Bacillati</taxon>
        <taxon>Bacillota</taxon>
        <taxon>Clostridia</taxon>
        <taxon>Peptostreptococcales</taxon>
        <taxon>Thermotaleaceae</taxon>
        <taxon>Thermotalea</taxon>
    </lineage>
</organism>
<dbReference type="PANTHER" id="PTHR10302:SF27">
    <property type="entry name" value="SINGLE-STRANDED DNA-BINDING PROTEIN"/>
    <property type="match status" value="1"/>
</dbReference>
<keyword evidence="1 2" id="KW-0238">DNA-binding</keyword>
<dbReference type="AlphaFoldDB" id="A0A140L3M2"/>
<dbReference type="EMBL" id="LOEE01000040">
    <property type="protein sequence ID" value="KXG75147.1"/>
    <property type="molecule type" value="Genomic_DNA"/>
</dbReference>
<evidence type="ECO:0000256" key="2">
    <source>
        <dbReference type="PROSITE-ProRule" id="PRU00252"/>
    </source>
</evidence>
<dbReference type="PANTHER" id="PTHR10302">
    <property type="entry name" value="SINGLE-STRANDED DNA-BINDING PROTEIN"/>
    <property type="match status" value="1"/>
</dbReference>
<protein>
    <submittedName>
        <fullName evidence="3">Single-stranded DNA-binding protein A</fullName>
    </submittedName>
</protein>
<dbReference type="Pfam" id="PF00436">
    <property type="entry name" value="SSB"/>
    <property type="match status" value="1"/>
</dbReference>
<accession>A0A140L3M2</accession>
<dbReference type="NCBIfam" id="NF004476">
    <property type="entry name" value="PRK05813.1"/>
    <property type="match status" value="1"/>
</dbReference>
<keyword evidence="4" id="KW-1185">Reference proteome</keyword>
<dbReference type="InterPro" id="IPR012340">
    <property type="entry name" value="NA-bd_OB-fold"/>
</dbReference>
<comment type="caution">
    <text evidence="3">The sequence shown here is derived from an EMBL/GenBank/DDBJ whole genome shotgun (WGS) entry which is preliminary data.</text>
</comment>
<dbReference type="GO" id="GO:0006260">
    <property type="term" value="P:DNA replication"/>
    <property type="evidence" value="ECO:0007669"/>
    <property type="project" value="InterPro"/>
</dbReference>
<name>A0A140L3M2_9FIRM</name>
<dbReference type="GO" id="GO:0003697">
    <property type="term" value="F:single-stranded DNA binding"/>
    <property type="evidence" value="ECO:0007669"/>
    <property type="project" value="InterPro"/>
</dbReference>
<evidence type="ECO:0000313" key="3">
    <source>
        <dbReference type="EMBL" id="KXG75147.1"/>
    </source>
</evidence>
<dbReference type="PROSITE" id="PS50935">
    <property type="entry name" value="SSB"/>
    <property type="match status" value="2"/>
</dbReference>
<reference evidence="3 4" key="1">
    <citation type="submission" date="2015-12" db="EMBL/GenBank/DDBJ databases">
        <title>Draft genome sequence of the thermoanaerobe Thermotalea metallivorans, an isolate from the runoff channel of the Great Artesian Basin, Australia.</title>
        <authorList>
            <person name="Patel B.K."/>
        </authorList>
    </citation>
    <scope>NUCLEOTIDE SEQUENCE [LARGE SCALE GENOMIC DNA]</scope>
    <source>
        <strain evidence="3 4">B2-1</strain>
    </source>
</reference>
<dbReference type="GO" id="GO:0009295">
    <property type="term" value="C:nucleoid"/>
    <property type="evidence" value="ECO:0007669"/>
    <property type="project" value="TreeGrafter"/>
</dbReference>
<dbReference type="InterPro" id="IPR000424">
    <property type="entry name" value="Primosome_PriB/ssb"/>
</dbReference>
<dbReference type="Proteomes" id="UP000070456">
    <property type="component" value="Unassembled WGS sequence"/>
</dbReference>
<proteinExistence type="predicted"/>
<evidence type="ECO:0000313" key="4">
    <source>
        <dbReference type="Proteomes" id="UP000070456"/>
    </source>
</evidence>
<gene>
    <name evidence="3" type="primary">ssbA_1</name>
    <name evidence="3" type="ORF">AN619_18880</name>
</gene>
<dbReference type="RefSeq" id="WP_068556445.1">
    <property type="nucleotide sequence ID" value="NZ_LOEE01000040.1"/>
</dbReference>
<dbReference type="SUPFAM" id="SSF50249">
    <property type="entry name" value="Nucleic acid-binding proteins"/>
    <property type="match status" value="1"/>
</dbReference>
<dbReference type="Gene3D" id="2.40.50.140">
    <property type="entry name" value="Nucleic acid-binding proteins"/>
    <property type="match status" value="2"/>
</dbReference>
<sequence length="217" mass="25145">MQDKVMETNAVTVVGEVCSALEFSHEMYGEGFYGFHIKIPRLSDYNDILPVTVSERILVGLNLRVGTVVKVDGQLRSYNKYKDGNNKLVLTIFARDMSLCNNPEEIKNPNQIFLDGYICKEPVYRTTPFGREITDMLIAVNRPYNKSDYIPCIAWGRNARYSEKLRVGDHIKIWGRIQSREYQKKISDDYVIIRTAYEVSVSKMEINEEENNRLLEK</sequence>
<dbReference type="OrthoDB" id="9780175at2"/>
<dbReference type="InterPro" id="IPR011344">
    <property type="entry name" value="ssDNA-bd"/>
</dbReference>
<evidence type="ECO:0000256" key="1">
    <source>
        <dbReference type="ARBA" id="ARBA00023125"/>
    </source>
</evidence>